<proteinExistence type="predicted"/>
<organism evidence="2 3">
    <name type="scientific">Oryzihumus leptocrescens</name>
    <dbReference type="NCBI Taxonomy" id="297536"/>
    <lineage>
        <taxon>Bacteria</taxon>
        <taxon>Bacillati</taxon>
        <taxon>Actinomycetota</taxon>
        <taxon>Actinomycetes</taxon>
        <taxon>Micrococcales</taxon>
        <taxon>Intrasporangiaceae</taxon>
        <taxon>Oryzihumus</taxon>
    </lineage>
</organism>
<dbReference type="Proteomes" id="UP000319514">
    <property type="component" value="Unassembled WGS sequence"/>
</dbReference>
<dbReference type="EMBL" id="VFOQ01000001">
    <property type="protein sequence ID" value="TQL60525.1"/>
    <property type="molecule type" value="Genomic_DNA"/>
</dbReference>
<dbReference type="AlphaFoldDB" id="A0A542ZJJ0"/>
<keyword evidence="3" id="KW-1185">Reference proteome</keyword>
<reference evidence="2 3" key="1">
    <citation type="submission" date="2019-06" db="EMBL/GenBank/DDBJ databases">
        <title>Sequencing the genomes of 1000 actinobacteria strains.</title>
        <authorList>
            <person name="Klenk H.-P."/>
        </authorList>
    </citation>
    <scope>NUCLEOTIDE SEQUENCE [LARGE SCALE GENOMIC DNA]</scope>
    <source>
        <strain evidence="2 3">DSM 18082</strain>
    </source>
</reference>
<dbReference type="SUPFAM" id="SSF53335">
    <property type="entry name" value="S-adenosyl-L-methionine-dependent methyltransferases"/>
    <property type="match status" value="1"/>
</dbReference>
<accession>A0A542ZJJ0</accession>
<dbReference type="CDD" id="cd02440">
    <property type="entry name" value="AdoMet_MTases"/>
    <property type="match status" value="1"/>
</dbReference>
<comment type="caution">
    <text evidence="2">The sequence shown here is derived from an EMBL/GenBank/DDBJ whole genome shotgun (WGS) entry which is preliminary data.</text>
</comment>
<gene>
    <name evidence="2" type="ORF">FB474_1920</name>
</gene>
<dbReference type="Pfam" id="PF08242">
    <property type="entry name" value="Methyltransf_12"/>
    <property type="match status" value="1"/>
</dbReference>
<evidence type="ECO:0000313" key="3">
    <source>
        <dbReference type="Proteomes" id="UP000319514"/>
    </source>
</evidence>
<evidence type="ECO:0000259" key="1">
    <source>
        <dbReference type="Pfam" id="PF08242"/>
    </source>
</evidence>
<dbReference type="GO" id="GO:0008168">
    <property type="term" value="F:methyltransferase activity"/>
    <property type="evidence" value="ECO:0007669"/>
    <property type="project" value="UniProtKB-KW"/>
</dbReference>
<dbReference type="Gene3D" id="3.40.50.150">
    <property type="entry name" value="Vaccinia Virus protein VP39"/>
    <property type="match status" value="1"/>
</dbReference>
<feature type="domain" description="Methyltransferase type 12" evidence="1">
    <location>
        <begin position="44"/>
        <end position="141"/>
    </location>
</feature>
<keyword evidence="2" id="KW-0489">Methyltransferase</keyword>
<dbReference type="OrthoDB" id="3366024at2"/>
<keyword evidence="2" id="KW-0808">Transferase</keyword>
<dbReference type="PANTHER" id="PTHR43861">
    <property type="entry name" value="TRANS-ACONITATE 2-METHYLTRANSFERASE-RELATED"/>
    <property type="match status" value="1"/>
</dbReference>
<dbReference type="RefSeq" id="WP_141788414.1">
    <property type="nucleotide sequence ID" value="NZ_BAAAKX010000002.1"/>
</dbReference>
<evidence type="ECO:0000313" key="2">
    <source>
        <dbReference type="EMBL" id="TQL60525.1"/>
    </source>
</evidence>
<dbReference type="GO" id="GO:0032259">
    <property type="term" value="P:methylation"/>
    <property type="evidence" value="ECO:0007669"/>
    <property type="project" value="UniProtKB-KW"/>
</dbReference>
<name>A0A542ZJJ0_9MICO</name>
<dbReference type="InterPro" id="IPR029063">
    <property type="entry name" value="SAM-dependent_MTases_sf"/>
</dbReference>
<dbReference type="InterPro" id="IPR013217">
    <property type="entry name" value="Methyltransf_12"/>
</dbReference>
<sequence>MPEDLRRSRRGGVETSVRTFAVWESVRSLVEHRTGELGRPLRVVDLGGGTGGLAVPIAALGHHVTVVDPSPDALAALNRRAGDAGVADRVVAVQGDAGTLLDVHPAGEADLVCCHGVLEFVDDPQASLQSVAAVLADGGHLSLLVAQRLAVVMAKALAGQFAQARHALTSADGRWGATDPLPRRFDAGGVEELLRGAGMEVQDSHGVRIFSDLVPAAFTDSDADRTALLELEQAAARHPDFGFLGQLGATLHVLARKA</sequence>
<protein>
    <submittedName>
        <fullName evidence="2">Methyltransferase family protein</fullName>
    </submittedName>
</protein>